<dbReference type="GO" id="GO:0006882">
    <property type="term" value="P:intracellular zinc ion homeostasis"/>
    <property type="evidence" value="ECO:0007669"/>
    <property type="project" value="TreeGrafter"/>
</dbReference>
<dbReference type="GO" id="GO:0006829">
    <property type="term" value="P:zinc ion transport"/>
    <property type="evidence" value="ECO:0007669"/>
    <property type="project" value="InterPro"/>
</dbReference>
<dbReference type="SUPFAM" id="SSF161111">
    <property type="entry name" value="Cation efflux protein transmembrane domain-like"/>
    <property type="match status" value="1"/>
</dbReference>
<dbReference type="RefSeq" id="XP_005776055.1">
    <property type="nucleotide sequence ID" value="XM_005775998.1"/>
</dbReference>
<dbReference type="GO" id="GO:0005783">
    <property type="term" value="C:endoplasmic reticulum"/>
    <property type="evidence" value="ECO:0007669"/>
    <property type="project" value="TreeGrafter"/>
</dbReference>
<dbReference type="HOGENOM" id="CLU_1186877_0_0_1"/>
<evidence type="ECO:0000313" key="8">
    <source>
        <dbReference type="EnsemblProtists" id="EOD23626"/>
    </source>
</evidence>
<sequence length="234" mass="24159">MMPALGSPSGCGLSSGCDVASETFMQTEQQPSAAGSSAHACEHREAAADGDARAGRAASRAEGGAFALSSTLGGVRRVCDGAVGVGLGADAYEQYNLRKRDLAGLPFVAKYNVYGAPRHTRFYVVFDAIGEEAAAGHINVGSRAVFAAIVGNSGVAGIKFAGWICTGSASLLSESIHSIADLGNQATSSHPRCNEQRPYGYGFEVYVWAMISGVDIASPALQLELPPSLLRTTV</sequence>
<keyword evidence="9" id="KW-1185">Reference proteome</keyword>
<keyword evidence="3" id="KW-0812">Transmembrane</keyword>
<dbReference type="Pfam" id="PF01545">
    <property type="entry name" value="Cation_efflux"/>
    <property type="match status" value="1"/>
</dbReference>
<dbReference type="PANTHER" id="PTHR13414">
    <property type="entry name" value="HUEL-CATION TRANSPORTER"/>
    <property type="match status" value="1"/>
</dbReference>
<feature type="region of interest" description="Disordered" evidence="6">
    <location>
        <begin position="25"/>
        <end position="46"/>
    </location>
</feature>
<dbReference type="InterPro" id="IPR058533">
    <property type="entry name" value="Cation_efflux_TM"/>
</dbReference>
<evidence type="ECO:0000256" key="4">
    <source>
        <dbReference type="ARBA" id="ARBA00022989"/>
    </source>
</evidence>
<feature type="domain" description="Cation efflux protein transmembrane" evidence="7">
    <location>
        <begin position="145"/>
        <end position="214"/>
    </location>
</feature>
<evidence type="ECO:0000256" key="3">
    <source>
        <dbReference type="ARBA" id="ARBA00022692"/>
    </source>
</evidence>
<evidence type="ECO:0000259" key="7">
    <source>
        <dbReference type="Pfam" id="PF01545"/>
    </source>
</evidence>
<reference evidence="8" key="2">
    <citation type="submission" date="2024-10" db="UniProtKB">
        <authorList>
            <consortium name="EnsemblProtists"/>
        </authorList>
    </citation>
    <scope>IDENTIFICATION</scope>
</reference>
<evidence type="ECO:0000256" key="2">
    <source>
        <dbReference type="ARBA" id="ARBA00022448"/>
    </source>
</evidence>
<evidence type="ECO:0000256" key="6">
    <source>
        <dbReference type="SAM" id="MobiDB-lite"/>
    </source>
</evidence>
<evidence type="ECO:0000313" key="9">
    <source>
        <dbReference type="Proteomes" id="UP000013827"/>
    </source>
</evidence>
<keyword evidence="2" id="KW-0813">Transport</keyword>
<dbReference type="Proteomes" id="UP000013827">
    <property type="component" value="Unassembled WGS sequence"/>
</dbReference>
<dbReference type="STRING" id="2903.R1EKX9"/>
<dbReference type="PANTHER" id="PTHR13414:SF9">
    <property type="entry name" value="PROTON-COUPLED ZINC ANTIPORTER SLC30A9, MITOCHONDRIAL"/>
    <property type="match status" value="1"/>
</dbReference>
<comment type="subcellular location">
    <subcellularLocation>
        <location evidence="1">Membrane</location>
        <topology evidence="1">Multi-pass membrane protein</topology>
    </subcellularLocation>
</comment>
<dbReference type="GO" id="GO:0016020">
    <property type="term" value="C:membrane"/>
    <property type="evidence" value="ECO:0007669"/>
    <property type="project" value="UniProtKB-SubCell"/>
</dbReference>
<dbReference type="PaxDb" id="2903-EOD23626"/>
<dbReference type="GO" id="GO:0008324">
    <property type="term" value="F:monoatomic cation transmembrane transporter activity"/>
    <property type="evidence" value="ECO:0007669"/>
    <property type="project" value="InterPro"/>
</dbReference>
<dbReference type="Gene3D" id="1.20.1510.10">
    <property type="entry name" value="Cation efflux protein transmembrane domain"/>
    <property type="match status" value="1"/>
</dbReference>
<dbReference type="InterPro" id="IPR027469">
    <property type="entry name" value="Cation_efflux_TMD_sf"/>
</dbReference>
<proteinExistence type="predicted"/>
<keyword evidence="4" id="KW-1133">Transmembrane helix</keyword>
<organism evidence="8 9">
    <name type="scientific">Emiliania huxleyi (strain CCMP1516)</name>
    <dbReference type="NCBI Taxonomy" id="280463"/>
    <lineage>
        <taxon>Eukaryota</taxon>
        <taxon>Haptista</taxon>
        <taxon>Haptophyta</taxon>
        <taxon>Prymnesiophyceae</taxon>
        <taxon>Isochrysidales</taxon>
        <taxon>Noelaerhabdaceae</taxon>
        <taxon>Emiliania</taxon>
    </lineage>
</organism>
<feature type="compositionally biased region" description="Polar residues" evidence="6">
    <location>
        <begin position="25"/>
        <end position="35"/>
    </location>
</feature>
<dbReference type="KEGG" id="ehx:EMIHUDRAFT_239338"/>
<reference evidence="9" key="1">
    <citation type="journal article" date="2013" name="Nature">
        <title>Pan genome of the phytoplankton Emiliania underpins its global distribution.</title>
        <authorList>
            <person name="Read B.A."/>
            <person name="Kegel J."/>
            <person name="Klute M.J."/>
            <person name="Kuo A."/>
            <person name="Lefebvre S.C."/>
            <person name="Maumus F."/>
            <person name="Mayer C."/>
            <person name="Miller J."/>
            <person name="Monier A."/>
            <person name="Salamov A."/>
            <person name="Young J."/>
            <person name="Aguilar M."/>
            <person name="Claverie J.M."/>
            <person name="Frickenhaus S."/>
            <person name="Gonzalez K."/>
            <person name="Herman E.K."/>
            <person name="Lin Y.C."/>
            <person name="Napier J."/>
            <person name="Ogata H."/>
            <person name="Sarno A.F."/>
            <person name="Shmutz J."/>
            <person name="Schroeder D."/>
            <person name="de Vargas C."/>
            <person name="Verret F."/>
            <person name="von Dassow P."/>
            <person name="Valentin K."/>
            <person name="Van de Peer Y."/>
            <person name="Wheeler G."/>
            <person name="Dacks J.B."/>
            <person name="Delwiche C.F."/>
            <person name="Dyhrman S.T."/>
            <person name="Glockner G."/>
            <person name="John U."/>
            <person name="Richards T."/>
            <person name="Worden A.Z."/>
            <person name="Zhang X."/>
            <person name="Grigoriev I.V."/>
            <person name="Allen A.E."/>
            <person name="Bidle K."/>
            <person name="Borodovsky M."/>
            <person name="Bowler C."/>
            <person name="Brownlee C."/>
            <person name="Cock J.M."/>
            <person name="Elias M."/>
            <person name="Gladyshev V.N."/>
            <person name="Groth M."/>
            <person name="Guda C."/>
            <person name="Hadaegh A."/>
            <person name="Iglesias-Rodriguez M.D."/>
            <person name="Jenkins J."/>
            <person name="Jones B.M."/>
            <person name="Lawson T."/>
            <person name="Leese F."/>
            <person name="Lindquist E."/>
            <person name="Lobanov A."/>
            <person name="Lomsadze A."/>
            <person name="Malik S.B."/>
            <person name="Marsh M.E."/>
            <person name="Mackinder L."/>
            <person name="Mock T."/>
            <person name="Mueller-Roeber B."/>
            <person name="Pagarete A."/>
            <person name="Parker M."/>
            <person name="Probert I."/>
            <person name="Quesneville H."/>
            <person name="Raines C."/>
            <person name="Rensing S.A."/>
            <person name="Riano-Pachon D.M."/>
            <person name="Richier S."/>
            <person name="Rokitta S."/>
            <person name="Shiraiwa Y."/>
            <person name="Soanes D.M."/>
            <person name="van der Giezen M."/>
            <person name="Wahlund T.M."/>
            <person name="Williams B."/>
            <person name="Wilson W."/>
            <person name="Wolfe G."/>
            <person name="Wurch L.L."/>
        </authorList>
    </citation>
    <scope>NUCLEOTIDE SEQUENCE</scope>
</reference>
<dbReference type="InterPro" id="IPR040177">
    <property type="entry name" value="SLC30A9"/>
</dbReference>
<accession>A0A0D3JJE1</accession>
<dbReference type="GeneID" id="17269180"/>
<protein>
    <recommendedName>
        <fullName evidence="7">Cation efflux protein transmembrane domain-containing protein</fullName>
    </recommendedName>
</protein>
<dbReference type="AlphaFoldDB" id="A0A0D3JJE1"/>
<dbReference type="EnsemblProtists" id="EOD23626">
    <property type="protein sequence ID" value="EOD23626"/>
    <property type="gene ID" value="EMIHUDRAFT_239338"/>
</dbReference>
<evidence type="ECO:0000256" key="1">
    <source>
        <dbReference type="ARBA" id="ARBA00004141"/>
    </source>
</evidence>
<name>A0A0D3JJE1_EMIH1</name>
<keyword evidence="5" id="KW-0472">Membrane</keyword>
<evidence type="ECO:0000256" key="5">
    <source>
        <dbReference type="ARBA" id="ARBA00023136"/>
    </source>
</evidence>